<evidence type="ECO:0000313" key="4">
    <source>
        <dbReference type="Proteomes" id="UP000256862"/>
    </source>
</evidence>
<dbReference type="EMBL" id="OGUS01000059">
    <property type="protein sequence ID" value="SPC06377.1"/>
    <property type="molecule type" value="Genomic_DNA"/>
</dbReference>
<evidence type="ECO:0000313" key="1">
    <source>
        <dbReference type="EMBL" id="QRQ90974.1"/>
    </source>
</evidence>
<organism evidence="2 4">
    <name type="scientific">Cupriavidus oxalaticus</name>
    <dbReference type="NCBI Taxonomy" id="96344"/>
    <lineage>
        <taxon>Bacteria</taxon>
        <taxon>Pseudomonadati</taxon>
        <taxon>Pseudomonadota</taxon>
        <taxon>Betaproteobacteria</taxon>
        <taxon>Burkholderiales</taxon>
        <taxon>Burkholderiaceae</taxon>
        <taxon>Cupriavidus</taxon>
    </lineage>
</organism>
<dbReference type="EMBL" id="CP069811">
    <property type="protein sequence ID" value="QRQ90974.1"/>
    <property type="molecule type" value="Genomic_DNA"/>
</dbReference>
<dbReference type="Proteomes" id="UP000623307">
    <property type="component" value="Chromosome 1"/>
</dbReference>
<reference evidence="4" key="2">
    <citation type="submission" date="2018-01" db="EMBL/GenBank/DDBJ databases">
        <authorList>
            <person name="Gaut B.S."/>
            <person name="Morton B.R."/>
            <person name="Clegg M.T."/>
            <person name="Duvall M.R."/>
        </authorList>
    </citation>
    <scope>NUCLEOTIDE SEQUENCE [LARGE SCALE GENOMIC DNA]</scope>
</reference>
<proteinExistence type="predicted"/>
<evidence type="ECO:0000313" key="5">
    <source>
        <dbReference type="Proteomes" id="UP000623307"/>
    </source>
</evidence>
<gene>
    <name evidence="3" type="ORF">CO2235_MP60116</name>
    <name evidence="2" type="ORF">CO2235_U540016</name>
    <name evidence="1" type="ORF">JTE92_10060</name>
</gene>
<reference evidence="2 4" key="1">
    <citation type="submission" date="2018-01" db="EMBL/GenBank/DDBJ databases">
        <authorList>
            <person name="Clerissi C."/>
        </authorList>
    </citation>
    <scope>NUCLEOTIDE SEQUENCE</scope>
    <source>
        <strain evidence="2">Cupriavidus oxalaticus LMG 2235</strain>
        <plasmid evidence="4">co2235_mp</plasmid>
    </source>
</reference>
<keyword evidence="5" id="KW-1185">Reference proteome</keyword>
<evidence type="ECO:0000313" key="3">
    <source>
        <dbReference type="EMBL" id="SPC21810.1"/>
    </source>
</evidence>
<dbReference type="Proteomes" id="UP000256862">
    <property type="component" value="Plasmid CO2235_mp"/>
</dbReference>
<reference evidence="1 5" key="3">
    <citation type="submission" date="2021-02" db="EMBL/GenBank/DDBJ databases">
        <title>Complete Genome Sequence of Cupriavidus oxalaticus Strain Ox1, a Soil Oxalate-Degrading Species.</title>
        <authorList>
            <person name="Palmieri F."/>
            <person name="Udriet P."/>
            <person name="Deuasquier M."/>
            <person name="Beaudoing E."/>
            <person name="Johnson S.L."/>
            <person name="Davenport K.W."/>
            <person name="Chain P.S."/>
            <person name="Bindschedler S."/>
            <person name="Junier P."/>
        </authorList>
    </citation>
    <scope>NUCLEOTIDE SEQUENCE [LARGE SCALE GENOMIC DNA]</scope>
    <source>
        <strain evidence="1 5">Ox1</strain>
    </source>
</reference>
<dbReference type="EMBL" id="OGUS01000141">
    <property type="protein sequence ID" value="SPC21810.1"/>
    <property type="molecule type" value="Genomic_DNA"/>
</dbReference>
<protein>
    <submittedName>
        <fullName evidence="2">Uncharacterized protein</fullName>
    </submittedName>
</protein>
<dbReference type="RefSeq" id="WP_169834797.1">
    <property type="nucleotide sequence ID" value="NZ_CP069809.1"/>
</dbReference>
<sequence>MSIGLLAAIMAALLLVTVLLALWRCSHPYRMRYRRCAAHTPQRAGLCRPPSRPHG</sequence>
<name>A0A375GK84_9BURK</name>
<geneLocation type="plasmid" evidence="4">
    <name>co2235_mp</name>
</geneLocation>
<accession>A0A375GK84</accession>
<dbReference type="AlphaFoldDB" id="A0A375GK84"/>
<evidence type="ECO:0000313" key="2">
    <source>
        <dbReference type="EMBL" id="SPC06377.1"/>
    </source>
</evidence>
<dbReference type="GeneID" id="303489870"/>